<name>A0A7S3J745_9SPIT</name>
<dbReference type="EMBL" id="HBII01014851">
    <property type="protein sequence ID" value="CAE0347372.1"/>
    <property type="molecule type" value="Transcribed_RNA"/>
</dbReference>
<evidence type="ECO:0000313" key="1">
    <source>
        <dbReference type="EMBL" id="CAE0347372.1"/>
    </source>
</evidence>
<dbReference type="AlphaFoldDB" id="A0A7S3J745"/>
<accession>A0A7S3J745</accession>
<protein>
    <submittedName>
        <fullName evidence="1">Uncharacterized protein</fullName>
    </submittedName>
</protein>
<organism evidence="1">
    <name type="scientific">Euplotes harpa</name>
    <dbReference type="NCBI Taxonomy" id="151035"/>
    <lineage>
        <taxon>Eukaryota</taxon>
        <taxon>Sar</taxon>
        <taxon>Alveolata</taxon>
        <taxon>Ciliophora</taxon>
        <taxon>Intramacronucleata</taxon>
        <taxon>Spirotrichea</taxon>
        <taxon>Hypotrichia</taxon>
        <taxon>Euplotida</taxon>
        <taxon>Euplotidae</taxon>
        <taxon>Euplotes</taxon>
    </lineage>
</organism>
<reference evidence="1" key="1">
    <citation type="submission" date="2021-01" db="EMBL/GenBank/DDBJ databases">
        <authorList>
            <person name="Corre E."/>
            <person name="Pelletier E."/>
            <person name="Niang G."/>
            <person name="Scheremetjew M."/>
            <person name="Finn R."/>
            <person name="Kale V."/>
            <person name="Holt S."/>
            <person name="Cochrane G."/>
            <person name="Meng A."/>
            <person name="Brown T."/>
            <person name="Cohen L."/>
        </authorList>
    </citation>
    <scope>NUCLEOTIDE SEQUENCE</scope>
    <source>
        <strain evidence="1">FSP1.4</strain>
    </source>
</reference>
<sequence>MNRKLKLSIEKNEEEMKKWRAGVLRQFFETNKLTEATLKEGKTARERLTKDLDETKAVVNRWNEYSEKYKSSVRQFAMRIEENEPKHLESCHITLPNSSKEIRSITDPKVFFHRRNLSACRPTKSYLVKTRKKYVEKSHLRSFQF</sequence>
<proteinExistence type="predicted"/>
<gene>
    <name evidence="1" type="ORF">EHAR0213_LOCUS6283</name>
</gene>